<dbReference type="InterPro" id="IPR018208">
    <property type="entry name" value="GH11_AS_1"/>
</dbReference>
<evidence type="ECO:0000256" key="8">
    <source>
        <dbReference type="ARBA" id="ARBA00023295"/>
    </source>
</evidence>
<feature type="domain" description="GH11" evidence="12">
    <location>
        <begin position="1"/>
        <end position="180"/>
    </location>
</feature>
<evidence type="ECO:0000313" key="14">
    <source>
        <dbReference type="Proteomes" id="UP000287124"/>
    </source>
</evidence>
<feature type="region of interest" description="Disordered" evidence="11">
    <location>
        <begin position="532"/>
        <end position="551"/>
    </location>
</feature>
<dbReference type="PANTHER" id="PTHR46828">
    <property type="entry name" value="ENDO-1,4-BETA-XYLANASE A-RELATED"/>
    <property type="match status" value="1"/>
</dbReference>
<feature type="active site" description="Proton donor" evidence="10">
    <location>
        <position position="167"/>
    </location>
</feature>
<evidence type="ECO:0000256" key="2">
    <source>
        <dbReference type="ARBA" id="ARBA00004851"/>
    </source>
</evidence>
<evidence type="ECO:0000313" key="13">
    <source>
        <dbReference type="EMBL" id="RTE73289.1"/>
    </source>
</evidence>
<dbReference type="PANTHER" id="PTHR46828:SF2">
    <property type="entry name" value="ENDO-1,4-BETA-XYLANASE A-RELATED"/>
    <property type="match status" value="1"/>
</dbReference>
<feature type="active site" description="Nucleophile" evidence="10">
    <location>
        <position position="78"/>
    </location>
</feature>
<dbReference type="InterPro" id="IPR033123">
    <property type="entry name" value="GH11_dom"/>
</dbReference>
<accession>A0A430LC71</accession>
<protein>
    <recommendedName>
        <fullName evidence="4 10">endo-1,4-beta-xylanase</fullName>
        <ecNumber evidence="4 10">3.2.1.8</ecNumber>
    </recommendedName>
</protein>
<evidence type="ECO:0000256" key="9">
    <source>
        <dbReference type="ARBA" id="ARBA00023326"/>
    </source>
</evidence>
<dbReference type="AlphaFoldDB" id="A0A430LC71"/>
<dbReference type="PRINTS" id="PR00911">
    <property type="entry name" value="GLHYDRLASE11"/>
</dbReference>
<evidence type="ECO:0000256" key="6">
    <source>
        <dbReference type="ARBA" id="ARBA00022801"/>
    </source>
</evidence>
<keyword evidence="14" id="KW-1185">Reference proteome</keyword>
<dbReference type="InterPro" id="IPR013319">
    <property type="entry name" value="GH11/12"/>
</dbReference>
<dbReference type="GO" id="GO:0045493">
    <property type="term" value="P:xylan catabolic process"/>
    <property type="evidence" value="ECO:0007669"/>
    <property type="project" value="UniProtKB-UniRule"/>
</dbReference>
<dbReference type="PROSITE" id="PS00776">
    <property type="entry name" value="GH11_1"/>
    <property type="match status" value="1"/>
</dbReference>
<dbReference type="GO" id="GO:0031176">
    <property type="term" value="F:endo-1,4-beta-xylanase activity"/>
    <property type="evidence" value="ECO:0007669"/>
    <property type="project" value="UniProtKB-UniRule"/>
</dbReference>
<name>A0A430LC71_9HYPO</name>
<evidence type="ECO:0000256" key="7">
    <source>
        <dbReference type="ARBA" id="ARBA00023277"/>
    </source>
</evidence>
<evidence type="ECO:0000256" key="10">
    <source>
        <dbReference type="PROSITE-ProRule" id="PRU01097"/>
    </source>
</evidence>
<sequence>MDPPLSYHYWWTDSGRDVNFTSFDGGSYSIEWSEGANFIGGKGWNPGGPKKVKYSGTYSPNGNSYLALYGWTTNPLVEYYVVESFGNNDPSSDKEKKGEVTSDNGTYDIYISSRKNVSSLEQTVKQYWSIRRERHVNGTITTGNHFDAWARAGLELGSFEYMIMATEGHLSSGSASITVGVDESSSSDSDESISKRDGLYARCGSGFWPDCGSGSNDLAQDPAKVRALVKDQDQDLGLGLGLDTVKVQAQAQVLVRAQALGLVRVLVPVLVPAKVPALGKAPARVQVLVRVPVKVQVQDLAQAPARAPVQDLVKVRVRDLDLVKGQDLVKTLAPDLTAPDQAMSVAQVRTVSQVLPQLQSQTLGQTRALALALGTAPVKVLVLAQALPQDQDQGPNAVQARTVTRPPLQSQSQIQVLVRDPILALDLAPAPVKDRTQVLPPTRDQILSAARAQIATQELPQFHPQPQTQALARVLVKGQDLVRGQDPAKAQSLILARVLPQVRGQTLNVAQVRIVTQDQVEHLILDQAPERVLEKDPEKDPEKASLMEGLDQSQTQDLARPLLQDQGQILNVVRARIVTQDRVKCLILAQAPVGVLEKALGKVLEQGLVEGLVEGLARFLLRDQDQIPNVTRAQTAIRALEEGPEQVLGKDLEQAPVEAQAQFLLRDQDQIPNAVQAQTAIQAPVETQAPFPSQTLG</sequence>
<comment type="caution">
    <text evidence="13">The sequence shown here is derived from an EMBL/GenBank/DDBJ whole genome shotgun (WGS) entry which is preliminary data.</text>
</comment>
<dbReference type="EMBL" id="MIKF01000270">
    <property type="protein sequence ID" value="RTE73289.1"/>
    <property type="molecule type" value="Genomic_DNA"/>
</dbReference>
<keyword evidence="7 10" id="KW-0119">Carbohydrate metabolism</keyword>
<dbReference type="UniPathway" id="UPA00114"/>
<dbReference type="Pfam" id="PF00457">
    <property type="entry name" value="Glyco_hydro_11"/>
    <property type="match status" value="1"/>
</dbReference>
<reference evidence="13 14" key="1">
    <citation type="submission" date="2017-06" db="EMBL/GenBank/DDBJ databases">
        <title>Comparative genomic analysis of Ambrosia Fusariam Clade fungi.</title>
        <authorList>
            <person name="Stajich J.E."/>
            <person name="Carrillo J."/>
            <person name="Kijimoto T."/>
            <person name="Eskalen A."/>
            <person name="O'Donnell K."/>
            <person name="Kasson M."/>
        </authorList>
    </citation>
    <scope>NUCLEOTIDE SEQUENCE [LARGE SCALE GENOMIC DNA]</scope>
    <source>
        <strain evidence="13 14">UCR1854</strain>
    </source>
</reference>
<keyword evidence="6 10" id="KW-0378">Hydrolase</keyword>
<evidence type="ECO:0000259" key="12">
    <source>
        <dbReference type="PROSITE" id="PS51761"/>
    </source>
</evidence>
<comment type="pathway">
    <text evidence="2 10">Glycan degradation; xylan degradation.</text>
</comment>
<dbReference type="Gene3D" id="2.60.120.180">
    <property type="match status" value="1"/>
</dbReference>
<gene>
    <name evidence="13" type="ORF">BHE90_012292</name>
</gene>
<dbReference type="EC" id="3.2.1.8" evidence="4 10"/>
<comment type="catalytic activity">
    <reaction evidence="1 10">
        <text>Endohydrolysis of (1-&gt;4)-beta-D-xylosidic linkages in xylans.</text>
        <dbReference type="EC" id="3.2.1.8"/>
    </reaction>
</comment>
<dbReference type="InterPro" id="IPR013320">
    <property type="entry name" value="ConA-like_dom_sf"/>
</dbReference>
<comment type="similarity">
    <text evidence="3 10">Belongs to the glycosyl hydrolase 11 (cellulase G) family.</text>
</comment>
<proteinExistence type="inferred from homology"/>
<organism evidence="13 14">
    <name type="scientific">Fusarium euwallaceae</name>
    <dbReference type="NCBI Taxonomy" id="1147111"/>
    <lineage>
        <taxon>Eukaryota</taxon>
        <taxon>Fungi</taxon>
        <taxon>Dikarya</taxon>
        <taxon>Ascomycota</taxon>
        <taxon>Pezizomycotina</taxon>
        <taxon>Sordariomycetes</taxon>
        <taxon>Hypocreomycetidae</taxon>
        <taxon>Hypocreales</taxon>
        <taxon>Nectriaceae</taxon>
        <taxon>Fusarium</taxon>
        <taxon>Fusarium solani species complex</taxon>
    </lineage>
</organism>
<evidence type="ECO:0000256" key="1">
    <source>
        <dbReference type="ARBA" id="ARBA00000681"/>
    </source>
</evidence>
<evidence type="ECO:0000256" key="4">
    <source>
        <dbReference type="ARBA" id="ARBA00012590"/>
    </source>
</evidence>
<feature type="compositionally biased region" description="Basic and acidic residues" evidence="11">
    <location>
        <begin position="532"/>
        <end position="545"/>
    </location>
</feature>
<dbReference type="PROSITE" id="PS51761">
    <property type="entry name" value="GH11_3"/>
    <property type="match status" value="1"/>
</dbReference>
<evidence type="ECO:0000256" key="5">
    <source>
        <dbReference type="ARBA" id="ARBA00022651"/>
    </source>
</evidence>
<keyword evidence="9 10" id="KW-0624">Polysaccharide degradation</keyword>
<dbReference type="InterPro" id="IPR001137">
    <property type="entry name" value="Glyco_hydro_11"/>
</dbReference>
<evidence type="ECO:0000256" key="3">
    <source>
        <dbReference type="ARBA" id="ARBA00007792"/>
    </source>
</evidence>
<keyword evidence="5 10" id="KW-0858">Xylan degradation</keyword>
<dbReference type="Proteomes" id="UP000287124">
    <property type="component" value="Unassembled WGS sequence"/>
</dbReference>
<dbReference type="SUPFAM" id="SSF49899">
    <property type="entry name" value="Concanavalin A-like lectins/glucanases"/>
    <property type="match status" value="1"/>
</dbReference>
<evidence type="ECO:0000256" key="11">
    <source>
        <dbReference type="SAM" id="MobiDB-lite"/>
    </source>
</evidence>
<keyword evidence="8 10" id="KW-0326">Glycosidase</keyword>